<dbReference type="GeneID" id="32580677"/>
<gene>
    <name evidence="3" type="ORF">AXW67_22215</name>
</gene>
<evidence type="ECO:0000256" key="1">
    <source>
        <dbReference type="SAM" id="MobiDB-lite"/>
    </source>
</evidence>
<feature type="compositionally biased region" description="Basic and acidic residues" evidence="1">
    <location>
        <begin position="213"/>
        <end position="229"/>
    </location>
</feature>
<dbReference type="RefSeq" id="WP_063680551.1">
    <property type="nucleotide sequence ID" value="NZ_LSEF01000089.1"/>
</dbReference>
<reference evidence="3 4" key="1">
    <citation type="submission" date="2016-02" db="EMBL/GenBank/DDBJ databases">
        <title>Draft genome sequence of the strain BR 10247T Bradyrhizobium neotropicale isolated from nodules of Centrolobium paraense.</title>
        <authorList>
            <person name="Simoes-Araujo J.L."/>
            <person name="Barauna A.C."/>
            <person name="Silva K."/>
            <person name="Zilli J.E."/>
        </authorList>
    </citation>
    <scope>NUCLEOTIDE SEQUENCE [LARGE SCALE GENOMIC DNA]</scope>
    <source>
        <strain evidence="3 4">BR 10247</strain>
    </source>
</reference>
<accession>A0A176YV19</accession>
<dbReference type="EMBL" id="LSEF01000089">
    <property type="protein sequence ID" value="OAF11539.1"/>
    <property type="molecule type" value="Genomic_DNA"/>
</dbReference>
<name>A0A176YV19_9BRAD</name>
<dbReference type="PIRSF" id="PIRSF036226">
    <property type="entry name" value="UCP036226"/>
    <property type="match status" value="1"/>
</dbReference>
<dbReference type="Proteomes" id="UP000077173">
    <property type="component" value="Unassembled WGS sequence"/>
</dbReference>
<dbReference type="AlphaFoldDB" id="A0A176YV19"/>
<protein>
    <recommendedName>
        <fullName evidence="2">THAP4-like heme-binding domain-containing protein</fullName>
    </recommendedName>
</protein>
<dbReference type="Gene3D" id="2.40.128.20">
    <property type="match status" value="1"/>
</dbReference>
<dbReference type="InterPro" id="IPR014878">
    <property type="entry name" value="THAP4-like_heme-bd"/>
</dbReference>
<feature type="domain" description="THAP4-like heme-binding" evidence="2">
    <location>
        <begin position="22"/>
        <end position="195"/>
    </location>
</feature>
<proteinExistence type="predicted"/>
<dbReference type="InterPro" id="IPR012674">
    <property type="entry name" value="Calycin"/>
</dbReference>
<organism evidence="3 4">
    <name type="scientific">Bradyrhizobium neotropicale</name>
    <dbReference type="NCBI Taxonomy" id="1497615"/>
    <lineage>
        <taxon>Bacteria</taxon>
        <taxon>Pseudomonadati</taxon>
        <taxon>Pseudomonadota</taxon>
        <taxon>Alphaproteobacteria</taxon>
        <taxon>Hyphomicrobiales</taxon>
        <taxon>Nitrobacteraceae</taxon>
        <taxon>Bradyrhizobium</taxon>
    </lineage>
</organism>
<feature type="region of interest" description="Disordered" evidence="1">
    <location>
        <begin position="213"/>
        <end position="235"/>
    </location>
</feature>
<dbReference type="InterPro" id="IPR014602">
    <property type="entry name" value="UCP036226"/>
</dbReference>
<evidence type="ECO:0000313" key="4">
    <source>
        <dbReference type="Proteomes" id="UP000077173"/>
    </source>
</evidence>
<keyword evidence="4" id="KW-1185">Reference proteome</keyword>
<evidence type="ECO:0000259" key="2">
    <source>
        <dbReference type="Pfam" id="PF08768"/>
    </source>
</evidence>
<sequence>MLPIPADIFTEPDDVSPDGLANLGPLRRLAGVWQADKGIDINPKAEGPERRTFIEHIRMDPIDPQANGPQLFYGLRYHIHINTPEEDITFHDQVGYWLWEPATGLIMQTLAIPRGQVLLASGKAQPDDKKISVTAKRGETAYGICSTDFLEQAFRTDSYRCDITFNDDGSWTYLIQTELFVRGAPFNHRDTNTLKLVAPPKLNPLAVIVNDRAKGDRAKGDRAKGDRAKGGGPAA</sequence>
<evidence type="ECO:0000313" key="3">
    <source>
        <dbReference type="EMBL" id="OAF11539.1"/>
    </source>
</evidence>
<comment type="caution">
    <text evidence="3">The sequence shown here is derived from an EMBL/GenBank/DDBJ whole genome shotgun (WGS) entry which is preliminary data.</text>
</comment>
<dbReference type="Pfam" id="PF08768">
    <property type="entry name" value="THAP4_heme-bd"/>
    <property type="match status" value="1"/>
</dbReference>
<dbReference type="SUPFAM" id="SSF50814">
    <property type="entry name" value="Lipocalins"/>
    <property type="match status" value="1"/>
</dbReference>